<feature type="transmembrane region" description="Helical" evidence="1">
    <location>
        <begin position="138"/>
        <end position="162"/>
    </location>
</feature>
<name>A0A2T6BA70_9RHOB</name>
<protein>
    <submittedName>
        <fullName evidence="2">Rod shape-determining protein MreD</fullName>
    </submittedName>
</protein>
<evidence type="ECO:0000256" key="1">
    <source>
        <dbReference type="SAM" id="Phobius"/>
    </source>
</evidence>
<evidence type="ECO:0000313" key="3">
    <source>
        <dbReference type="Proteomes" id="UP000244069"/>
    </source>
</evidence>
<comment type="caution">
    <text evidence="2">The sequence shown here is derived from an EMBL/GenBank/DDBJ whole genome shotgun (WGS) entry which is preliminary data.</text>
</comment>
<feature type="transmembrane region" description="Helical" evidence="1">
    <location>
        <begin position="109"/>
        <end position="132"/>
    </location>
</feature>
<keyword evidence="1" id="KW-1133">Transmembrane helix</keyword>
<keyword evidence="1" id="KW-0472">Membrane</keyword>
<sequence>MADPRAGQVWLMRVSYVGIALVVVFFHLLPFEMEPSRLVAPDLLIAVTFSWALRRPDFLPALLVAGVMLLCDLLLQRPPGLWAALALMATEWLKRRDRRIRDNTFFEEWLTVAIVLAAITVIYRFVLALLIVSPGTLYLALIQYVGTVLIYPLVVAVSHVFLNVRHTAPGDFDPMGRSL</sequence>
<organism evidence="2 3">
    <name type="scientific">Allosediminivita pacifica</name>
    <dbReference type="NCBI Taxonomy" id="1267769"/>
    <lineage>
        <taxon>Bacteria</taxon>
        <taxon>Pseudomonadati</taxon>
        <taxon>Pseudomonadota</taxon>
        <taxon>Alphaproteobacteria</taxon>
        <taxon>Rhodobacterales</taxon>
        <taxon>Paracoccaceae</taxon>
        <taxon>Allosediminivita</taxon>
    </lineage>
</organism>
<reference evidence="2 3" key="1">
    <citation type="submission" date="2018-04" db="EMBL/GenBank/DDBJ databases">
        <title>Genomic Encyclopedia of Archaeal and Bacterial Type Strains, Phase II (KMG-II): from individual species to whole genera.</title>
        <authorList>
            <person name="Goeker M."/>
        </authorList>
    </citation>
    <scope>NUCLEOTIDE SEQUENCE [LARGE SCALE GENOMIC DNA]</scope>
    <source>
        <strain evidence="2 3">DSM 29329</strain>
    </source>
</reference>
<gene>
    <name evidence="2" type="ORF">C8N44_101276</name>
</gene>
<keyword evidence="1" id="KW-0812">Transmembrane</keyword>
<dbReference type="Proteomes" id="UP000244069">
    <property type="component" value="Unassembled WGS sequence"/>
</dbReference>
<feature type="transmembrane region" description="Helical" evidence="1">
    <location>
        <begin position="60"/>
        <end position="88"/>
    </location>
</feature>
<evidence type="ECO:0000313" key="2">
    <source>
        <dbReference type="EMBL" id="PTX52985.1"/>
    </source>
</evidence>
<dbReference type="EMBL" id="QBKN01000001">
    <property type="protein sequence ID" value="PTX52985.1"/>
    <property type="molecule type" value="Genomic_DNA"/>
</dbReference>
<feature type="transmembrane region" description="Helical" evidence="1">
    <location>
        <begin position="12"/>
        <end position="31"/>
    </location>
</feature>
<dbReference type="RefSeq" id="WP_107974351.1">
    <property type="nucleotide sequence ID" value="NZ_BMEZ01000001.1"/>
</dbReference>
<accession>A0A2T6BA70</accession>
<dbReference type="AlphaFoldDB" id="A0A2T6BA70"/>
<proteinExistence type="predicted"/>
<dbReference type="OrthoDB" id="7629477at2"/>
<keyword evidence="3" id="KW-1185">Reference proteome</keyword>